<keyword evidence="2" id="KW-1185">Reference proteome</keyword>
<dbReference type="AlphaFoldDB" id="A0A9D4R3U9"/>
<reference evidence="1" key="1">
    <citation type="journal article" date="2019" name="bioRxiv">
        <title>The Genome of the Zebra Mussel, Dreissena polymorpha: A Resource for Invasive Species Research.</title>
        <authorList>
            <person name="McCartney M.A."/>
            <person name="Auch B."/>
            <person name="Kono T."/>
            <person name="Mallez S."/>
            <person name="Zhang Y."/>
            <person name="Obille A."/>
            <person name="Becker A."/>
            <person name="Abrahante J.E."/>
            <person name="Garbe J."/>
            <person name="Badalamenti J.P."/>
            <person name="Herman A."/>
            <person name="Mangelson H."/>
            <person name="Liachko I."/>
            <person name="Sullivan S."/>
            <person name="Sone E.D."/>
            <person name="Koren S."/>
            <person name="Silverstein K.A.T."/>
            <person name="Beckman K.B."/>
            <person name="Gohl D.M."/>
        </authorList>
    </citation>
    <scope>NUCLEOTIDE SEQUENCE</scope>
    <source>
        <strain evidence="1">Duluth1</strain>
        <tissue evidence="1">Whole animal</tissue>
    </source>
</reference>
<sequence>MTSLKRIYMILKLKICAQLSIQKFNIQNLWTQKKVSQSHPCMVALIQELLLLLRKAMISVRIWV</sequence>
<dbReference type="EMBL" id="JAIWYP010000003">
    <property type="protein sequence ID" value="KAH3853198.1"/>
    <property type="molecule type" value="Genomic_DNA"/>
</dbReference>
<accession>A0A9D4R3U9</accession>
<organism evidence="1 2">
    <name type="scientific">Dreissena polymorpha</name>
    <name type="common">Zebra mussel</name>
    <name type="synonym">Mytilus polymorpha</name>
    <dbReference type="NCBI Taxonomy" id="45954"/>
    <lineage>
        <taxon>Eukaryota</taxon>
        <taxon>Metazoa</taxon>
        <taxon>Spiralia</taxon>
        <taxon>Lophotrochozoa</taxon>
        <taxon>Mollusca</taxon>
        <taxon>Bivalvia</taxon>
        <taxon>Autobranchia</taxon>
        <taxon>Heteroconchia</taxon>
        <taxon>Euheterodonta</taxon>
        <taxon>Imparidentia</taxon>
        <taxon>Neoheterodontei</taxon>
        <taxon>Myida</taxon>
        <taxon>Dreissenoidea</taxon>
        <taxon>Dreissenidae</taxon>
        <taxon>Dreissena</taxon>
    </lineage>
</organism>
<proteinExistence type="predicted"/>
<dbReference type="Proteomes" id="UP000828390">
    <property type="component" value="Unassembled WGS sequence"/>
</dbReference>
<protein>
    <submittedName>
        <fullName evidence="1">Uncharacterized protein</fullName>
    </submittedName>
</protein>
<evidence type="ECO:0000313" key="1">
    <source>
        <dbReference type="EMBL" id="KAH3853198.1"/>
    </source>
</evidence>
<comment type="caution">
    <text evidence="1">The sequence shown here is derived from an EMBL/GenBank/DDBJ whole genome shotgun (WGS) entry which is preliminary data.</text>
</comment>
<gene>
    <name evidence="1" type="ORF">DPMN_095720</name>
</gene>
<reference evidence="1" key="2">
    <citation type="submission" date="2020-11" db="EMBL/GenBank/DDBJ databases">
        <authorList>
            <person name="McCartney M.A."/>
            <person name="Auch B."/>
            <person name="Kono T."/>
            <person name="Mallez S."/>
            <person name="Becker A."/>
            <person name="Gohl D.M."/>
            <person name="Silverstein K.A.T."/>
            <person name="Koren S."/>
            <person name="Bechman K.B."/>
            <person name="Herman A."/>
            <person name="Abrahante J.E."/>
            <person name="Garbe J."/>
        </authorList>
    </citation>
    <scope>NUCLEOTIDE SEQUENCE</scope>
    <source>
        <strain evidence="1">Duluth1</strain>
        <tissue evidence="1">Whole animal</tissue>
    </source>
</reference>
<name>A0A9D4R3U9_DREPO</name>
<evidence type="ECO:0000313" key="2">
    <source>
        <dbReference type="Proteomes" id="UP000828390"/>
    </source>
</evidence>